<proteinExistence type="predicted"/>
<keyword evidence="2" id="KW-1185">Reference proteome</keyword>
<accession>A0ACC2U4G3</accession>
<evidence type="ECO:0000313" key="1">
    <source>
        <dbReference type="EMBL" id="KAJ9081446.1"/>
    </source>
</evidence>
<protein>
    <submittedName>
        <fullName evidence="1">Uncharacterized protein</fullName>
    </submittedName>
</protein>
<dbReference type="Proteomes" id="UP001165960">
    <property type="component" value="Unassembled WGS sequence"/>
</dbReference>
<name>A0ACC2U4G3_9FUNG</name>
<gene>
    <name evidence="1" type="ORF">DSO57_1014530</name>
</gene>
<reference evidence="1" key="1">
    <citation type="submission" date="2022-04" db="EMBL/GenBank/DDBJ databases">
        <title>Genome of the entomopathogenic fungus Entomophthora muscae.</title>
        <authorList>
            <person name="Elya C."/>
            <person name="Lovett B.R."/>
            <person name="Lee E."/>
            <person name="Macias A.M."/>
            <person name="Hajek A.E."/>
            <person name="De Bivort B.L."/>
            <person name="Kasson M.T."/>
            <person name="De Fine Licht H.H."/>
            <person name="Stajich J.E."/>
        </authorList>
    </citation>
    <scope>NUCLEOTIDE SEQUENCE</scope>
    <source>
        <strain evidence="1">Berkeley</strain>
    </source>
</reference>
<evidence type="ECO:0000313" key="2">
    <source>
        <dbReference type="Proteomes" id="UP001165960"/>
    </source>
</evidence>
<comment type="caution">
    <text evidence="1">The sequence shown here is derived from an EMBL/GenBank/DDBJ whole genome shotgun (WGS) entry which is preliminary data.</text>
</comment>
<dbReference type="EMBL" id="QTSX02001476">
    <property type="protein sequence ID" value="KAJ9081446.1"/>
    <property type="molecule type" value="Genomic_DNA"/>
</dbReference>
<sequence>MATCFEKFTGDTSYVPLGETKEATVLMIGQAVTTLTGALASLVVLSLAGGHLKHYSQPEHQRYLVRLLLLVPLAATISSFGFKFSKQQTYMAVPLLLYVGIAVADLLRLMMGVVGREGDEIKEAFRFRKPRRMIFPLRWIWFRPGHHKHLPLVRLAAHQCAIILPLTAILAAFLQEVHIHCPHHLAFKLYPQAYIHIALLLSCNLAIFAIVNFYYTAQSDLKEDLGLLRVLTILALLFLPIYQHILVDILVESGIIVDGHTMTKESLATKLLCLIGNIELLALSLIFYLFLGYQRMQCWELTSTPLVRSLAHTLDIRGVFGEIFRSLRFVVGRQSQVHDQYPTGSKSGIHSTHGPNHTIPRPGTTFSSTPTWKSPRCARTCGSNLQPNMMTGFAEALNKNHLKSPVLIHYRANDDFRGHEFNPHRLSSPKPSNNSLEQFSSMSSLNMASKLRNCSPKHKVHFNQPSFATLDLTTSPSFPHIPY</sequence>
<organism evidence="1 2">
    <name type="scientific">Entomophthora muscae</name>
    <dbReference type="NCBI Taxonomy" id="34485"/>
    <lineage>
        <taxon>Eukaryota</taxon>
        <taxon>Fungi</taxon>
        <taxon>Fungi incertae sedis</taxon>
        <taxon>Zoopagomycota</taxon>
        <taxon>Entomophthoromycotina</taxon>
        <taxon>Entomophthoromycetes</taxon>
        <taxon>Entomophthorales</taxon>
        <taxon>Entomophthoraceae</taxon>
        <taxon>Entomophthora</taxon>
    </lineage>
</organism>